<organism evidence="5 6">
    <name type="scientific">Pleurotus eryngii</name>
    <name type="common">Boletus of the steppes</name>
    <dbReference type="NCBI Taxonomy" id="5323"/>
    <lineage>
        <taxon>Eukaryota</taxon>
        <taxon>Fungi</taxon>
        <taxon>Dikarya</taxon>
        <taxon>Basidiomycota</taxon>
        <taxon>Agaricomycotina</taxon>
        <taxon>Agaricomycetes</taxon>
        <taxon>Agaricomycetidae</taxon>
        <taxon>Agaricales</taxon>
        <taxon>Pleurotineae</taxon>
        <taxon>Pleurotaceae</taxon>
        <taxon>Pleurotus</taxon>
    </lineage>
</organism>
<keyword evidence="2" id="KW-0808">Transferase</keyword>
<proteinExistence type="predicted"/>
<evidence type="ECO:0000313" key="6">
    <source>
        <dbReference type="Proteomes" id="UP000807025"/>
    </source>
</evidence>
<dbReference type="PANTHER" id="PTHR43712:SF2">
    <property type="entry name" value="O-METHYLTRANSFERASE CICE"/>
    <property type="match status" value="1"/>
</dbReference>
<comment type="caution">
    <text evidence="5">The sequence shown here is derived from an EMBL/GenBank/DDBJ whole genome shotgun (WGS) entry which is preliminary data.</text>
</comment>
<evidence type="ECO:0000256" key="3">
    <source>
        <dbReference type="ARBA" id="ARBA00022691"/>
    </source>
</evidence>
<evidence type="ECO:0000256" key="1">
    <source>
        <dbReference type="ARBA" id="ARBA00022603"/>
    </source>
</evidence>
<dbReference type="OrthoDB" id="2410195at2759"/>
<dbReference type="SUPFAM" id="SSF53335">
    <property type="entry name" value="S-adenosyl-L-methionine-dependent methyltransferases"/>
    <property type="match status" value="1"/>
</dbReference>
<name>A0A9P5ZGV7_PLEER</name>
<keyword evidence="3" id="KW-0949">S-adenosyl-L-methionine</keyword>
<dbReference type="PROSITE" id="PS51683">
    <property type="entry name" value="SAM_OMT_II"/>
    <property type="match status" value="1"/>
</dbReference>
<evidence type="ECO:0000313" key="5">
    <source>
        <dbReference type="EMBL" id="KAF9487241.1"/>
    </source>
</evidence>
<reference evidence="5" key="1">
    <citation type="submission" date="2020-11" db="EMBL/GenBank/DDBJ databases">
        <authorList>
            <consortium name="DOE Joint Genome Institute"/>
            <person name="Ahrendt S."/>
            <person name="Riley R."/>
            <person name="Andreopoulos W."/>
            <person name="Labutti K."/>
            <person name="Pangilinan J."/>
            <person name="Ruiz-Duenas F.J."/>
            <person name="Barrasa J.M."/>
            <person name="Sanchez-Garcia M."/>
            <person name="Camarero S."/>
            <person name="Miyauchi S."/>
            <person name="Serrano A."/>
            <person name="Linde D."/>
            <person name="Babiker R."/>
            <person name="Drula E."/>
            <person name="Ayuso-Fernandez I."/>
            <person name="Pacheco R."/>
            <person name="Padilla G."/>
            <person name="Ferreira P."/>
            <person name="Barriuso J."/>
            <person name="Kellner H."/>
            <person name="Castanera R."/>
            <person name="Alfaro M."/>
            <person name="Ramirez L."/>
            <person name="Pisabarro A.G."/>
            <person name="Kuo A."/>
            <person name="Tritt A."/>
            <person name="Lipzen A."/>
            <person name="He G."/>
            <person name="Yan M."/>
            <person name="Ng V."/>
            <person name="Cullen D."/>
            <person name="Martin F."/>
            <person name="Rosso M.-N."/>
            <person name="Henrissat B."/>
            <person name="Hibbett D."/>
            <person name="Martinez A.T."/>
            <person name="Grigoriev I.V."/>
        </authorList>
    </citation>
    <scope>NUCLEOTIDE SEQUENCE</scope>
    <source>
        <strain evidence="5">ATCC 90797</strain>
    </source>
</reference>
<evidence type="ECO:0000256" key="2">
    <source>
        <dbReference type="ARBA" id="ARBA00022679"/>
    </source>
</evidence>
<dbReference type="InterPro" id="IPR036388">
    <property type="entry name" value="WH-like_DNA-bd_sf"/>
</dbReference>
<dbReference type="Gene3D" id="1.10.10.10">
    <property type="entry name" value="Winged helix-like DNA-binding domain superfamily/Winged helix DNA-binding domain"/>
    <property type="match status" value="1"/>
</dbReference>
<dbReference type="InterPro" id="IPR016461">
    <property type="entry name" value="COMT-like"/>
</dbReference>
<sequence length="414" mass="45297">MNPTSPETPLSNLRQLANTILANIDRFKNFAEKQGVSYPTIDTLYDRESQPERFTIQPDVLNASSQLVATLKLPGLVVLDRANAFHISCAMRIMVEAGVVEILREAGPDGLHVTDIASKVGVEPIILGTRRVPLQEAQGLATHYVFRELNVFVNNWVSSLMDSGKADADIFGSLKDVKQRKGGAKSHGVTNIQGDKYTGTNGISALVEQRTDEVFKPSACPLDIALQFDGSMWEFSEKNPGYLQRVQMAMGAWTNLHPHQADLKGKDFSPGSVVVDVGGGNGSEGFEIAKRAPKVKVIDQDREQTSQNVTMPTRTRTERGWLESGRNQPSHLEKRVRVFFLRLITHDWPTKEGVQILRTLREAASPTRLVIVDQIVPYACSSPGALGEIEGATLIEAPSPILANLGEATSGAYN</sequence>
<accession>A0A9P5ZGV7</accession>
<dbReference type="PANTHER" id="PTHR43712">
    <property type="entry name" value="PUTATIVE (AFU_ORTHOLOGUE AFUA_4G14580)-RELATED"/>
    <property type="match status" value="1"/>
</dbReference>
<dbReference type="GO" id="GO:0032259">
    <property type="term" value="P:methylation"/>
    <property type="evidence" value="ECO:0007669"/>
    <property type="project" value="UniProtKB-KW"/>
</dbReference>
<keyword evidence="6" id="KW-1185">Reference proteome</keyword>
<dbReference type="InterPro" id="IPR001077">
    <property type="entry name" value="COMT_C"/>
</dbReference>
<protein>
    <submittedName>
        <fullName evidence="5">S-adenosyl-L-methionine-dependent methyltransferase</fullName>
    </submittedName>
</protein>
<evidence type="ECO:0000259" key="4">
    <source>
        <dbReference type="Pfam" id="PF00891"/>
    </source>
</evidence>
<dbReference type="InterPro" id="IPR029063">
    <property type="entry name" value="SAM-dependent_MTases_sf"/>
</dbReference>
<dbReference type="AlphaFoldDB" id="A0A9P5ZGV7"/>
<dbReference type="GO" id="GO:0008171">
    <property type="term" value="F:O-methyltransferase activity"/>
    <property type="evidence" value="ECO:0007669"/>
    <property type="project" value="InterPro"/>
</dbReference>
<gene>
    <name evidence="5" type="ORF">BDN71DRAFT_1491381</name>
</gene>
<feature type="domain" description="O-methyltransferase C-terminal" evidence="4">
    <location>
        <begin position="231"/>
        <end position="378"/>
    </location>
</feature>
<dbReference type="Pfam" id="PF00891">
    <property type="entry name" value="Methyltransf_2"/>
    <property type="match status" value="1"/>
</dbReference>
<dbReference type="Proteomes" id="UP000807025">
    <property type="component" value="Unassembled WGS sequence"/>
</dbReference>
<dbReference type="EMBL" id="MU154800">
    <property type="protein sequence ID" value="KAF9487241.1"/>
    <property type="molecule type" value="Genomic_DNA"/>
</dbReference>
<keyword evidence="1 5" id="KW-0489">Methyltransferase</keyword>
<dbReference type="Gene3D" id="3.40.50.150">
    <property type="entry name" value="Vaccinia Virus protein VP39"/>
    <property type="match status" value="1"/>
</dbReference>